<dbReference type="PANTHER" id="PTHR22789:SF0">
    <property type="entry name" value="3-OXO-TETRONATE 4-PHOSPHATE DECARBOXYLASE-RELATED"/>
    <property type="match status" value="1"/>
</dbReference>
<protein>
    <submittedName>
        <fullName evidence="4">Aldolase</fullName>
    </submittedName>
</protein>
<comment type="caution">
    <text evidence="4">The sequence shown here is derived from an EMBL/GenBank/DDBJ whole genome shotgun (WGS) entry which is preliminary data.</text>
</comment>
<dbReference type="GO" id="GO:0005829">
    <property type="term" value="C:cytosol"/>
    <property type="evidence" value="ECO:0007669"/>
    <property type="project" value="TreeGrafter"/>
</dbReference>
<reference evidence="4 5" key="1">
    <citation type="submission" date="2018-08" db="EMBL/GenBank/DDBJ databases">
        <title>A genome reference for cultivated species of the human gut microbiota.</title>
        <authorList>
            <person name="Zou Y."/>
            <person name="Xue W."/>
            <person name="Luo G."/>
        </authorList>
    </citation>
    <scope>NUCLEOTIDE SEQUENCE [LARGE SCALE GENOMIC DNA]</scope>
    <source>
        <strain evidence="4 5">TF08-11</strain>
    </source>
</reference>
<dbReference type="Pfam" id="PF00596">
    <property type="entry name" value="Aldolase_II"/>
    <property type="match status" value="1"/>
</dbReference>
<evidence type="ECO:0000259" key="3">
    <source>
        <dbReference type="SMART" id="SM01007"/>
    </source>
</evidence>
<dbReference type="Gene3D" id="3.40.225.10">
    <property type="entry name" value="Class II aldolase/adducin N-terminal domain"/>
    <property type="match status" value="1"/>
</dbReference>
<dbReference type="InterPro" id="IPR001303">
    <property type="entry name" value="Aldolase_II/adducin_N"/>
</dbReference>
<dbReference type="GO" id="GO:0046872">
    <property type="term" value="F:metal ion binding"/>
    <property type="evidence" value="ECO:0007669"/>
    <property type="project" value="UniProtKB-KW"/>
</dbReference>
<keyword evidence="1" id="KW-0479">Metal-binding</keyword>
<proteinExistence type="predicted"/>
<dbReference type="SMART" id="SM01007">
    <property type="entry name" value="Aldolase_II"/>
    <property type="match status" value="1"/>
</dbReference>
<dbReference type="EMBL" id="QUSK01000022">
    <property type="protein sequence ID" value="RGD74774.1"/>
    <property type="molecule type" value="Genomic_DNA"/>
</dbReference>
<sequence>MLMEKARQEIVDYGKKMSAARLTSGTSGNLSVYDAKTGYMAISPSGVGYFDTKPEDIVIMKLDGTIVEGTMKPSSEHALHATIYKTHPDARAIVHAHATYCTTFACLNQPIRACHYLIAGAECATIPCADYATYGTEELAEKVEAVKSDGLAMLLANHGMVAFGPNMSKAFNVAENVEWMAEIQWRAMCVGTPSILSDKEIANVIEHFKTYGQVKEGETGKGGY</sequence>
<evidence type="ECO:0000256" key="1">
    <source>
        <dbReference type="ARBA" id="ARBA00022723"/>
    </source>
</evidence>
<dbReference type="SUPFAM" id="SSF53639">
    <property type="entry name" value="AraD/HMP-PK domain-like"/>
    <property type="match status" value="1"/>
</dbReference>
<organism evidence="4 5">
    <name type="scientific">Faecalicoccus pleomorphus</name>
    <dbReference type="NCBI Taxonomy" id="1323"/>
    <lineage>
        <taxon>Bacteria</taxon>
        <taxon>Bacillati</taxon>
        <taxon>Bacillota</taxon>
        <taxon>Erysipelotrichia</taxon>
        <taxon>Erysipelotrichales</taxon>
        <taxon>Erysipelotrichaceae</taxon>
        <taxon>Faecalicoccus</taxon>
    </lineage>
</organism>
<evidence type="ECO:0000313" key="4">
    <source>
        <dbReference type="EMBL" id="RGD74774.1"/>
    </source>
</evidence>
<dbReference type="GO" id="GO:0016832">
    <property type="term" value="F:aldehyde-lyase activity"/>
    <property type="evidence" value="ECO:0007669"/>
    <property type="project" value="TreeGrafter"/>
</dbReference>
<dbReference type="Proteomes" id="UP000260721">
    <property type="component" value="Unassembled WGS sequence"/>
</dbReference>
<accession>A0A3E3DZQ9</accession>
<dbReference type="GO" id="GO:0019323">
    <property type="term" value="P:pentose catabolic process"/>
    <property type="evidence" value="ECO:0007669"/>
    <property type="project" value="TreeGrafter"/>
</dbReference>
<dbReference type="RefSeq" id="WP_117446844.1">
    <property type="nucleotide sequence ID" value="NZ_CALCIP010000047.1"/>
</dbReference>
<dbReference type="PANTHER" id="PTHR22789">
    <property type="entry name" value="FUCULOSE PHOSPHATE ALDOLASE"/>
    <property type="match status" value="1"/>
</dbReference>
<name>A0A3E3DZQ9_9FIRM</name>
<evidence type="ECO:0000313" key="5">
    <source>
        <dbReference type="Proteomes" id="UP000260721"/>
    </source>
</evidence>
<keyword evidence="2" id="KW-0456">Lyase</keyword>
<gene>
    <name evidence="4" type="ORF">DXC78_09715</name>
</gene>
<dbReference type="InterPro" id="IPR050197">
    <property type="entry name" value="Aldolase_class_II_sugar_metab"/>
</dbReference>
<dbReference type="AlphaFoldDB" id="A0A3E3DZQ9"/>
<dbReference type="InterPro" id="IPR036409">
    <property type="entry name" value="Aldolase_II/adducin_N_sf"/>
</dbReference>
<feature type="domain" description="Class II aldolase/adducin N-terminal" evidence="3">
    <location>
        <begin position="8"/>
        <end position="185"/>
    </location>
</feature>
<evidence type="ECO:0000256" key="2">
    <source>
        <dbReference type="ARBA" id="ARBA00023239"/>
    </source>
</evidence>